<evidence type="ECO:0000256" key="12">
    <source>
        <dbReference type="SAM" id="SignalP"/>
    </source>
</evidence>
<dbReference type="Gene3D" id="1.10.510.10">
    <property type="entry name" value="Transferase(Phosphotransferase) domain 1"/>
    <property type="match status" value="1"/>
</dbReference>
<dbReference type="InterPro" id="IPR000152">
    <property type="entry name" value="EGF-type_Asp/Asn_hydroxyl_site"/>
</dbReference>
<evidence type="ECO:0000256" key="10">
    <source>
        <dbReference type="PROSITE-ProRule" id="PRU00076"/>
    </source>
</evidence>
<dbReference type="Gramene" id="OE9A051727T1">
    <property type="protein sequence ID" value="OE9A051727C1"/>
    <property type="gene ID" value="OE9A051727"/>
</dbReference>
<feature type="domain" description="Protein kinase" evidence="13">
    <location>
        <begin position="267"/>
        <end position="607"/>
    </location>
</feature>
<evidence type="ECO:0000256" key="2">
    <source>
        <dbReference type="ARBA" id="ARBA00022536"/>
    </source>
</evidence>
<dbReference type="OrthoDB" id="4062651at2759"/>
<dbReference type="SUPFAM" id="SSF57184">
    <property type="entry name" value="Growth factor receptor domain"/>
    <property type="match status" value="1"/>
</dbReference>
<dbReference type="SUPFAM" id="SSF57196">
    <property type="entry name" value="EGF/Laminin"/>
    <property type="match status" value="1"/>
</dbReference>
<dbReference type="GO" id="GO:0005886">
    <property type="term" value="C:plasma membrane"/>
    <property type="evidence" value="ECO:0007669"/>
    <property type="project" value="TreeGrafter"/>
</dbReference>
<dbReference type="SMART" id="SM00179">
    <property type="entry name" value="EGF_CA"/>
    <property type="match status" value="1"/>
</dbReference>
<dbReference type="InterPro" id="IPR009030">
    <property type="entry name" value="Growth_fac_rcpt_cys_sf"/>
</dbReference>
<dbReference type="GO" id="GO:0004674">
    <property type="term" value="F:protein serine/threonine kinase activity"/>
    <property type="evidence" value="ECO:0007669"/>
    <property type="project" value="TreeGrafter"/>
</dbReference>
<dbReference type="GO" id="GO:0007166">
    <property type="term" value="P:cell surface receptor signaling pathway"/>
    <property type="evidence" value="ECO:0007669"/>
    <property type="project" value="InterPro"/>
</dbReference>
<keyword evidence="6 15" id="KW-0808">Transferase</keyword>
<dbReference type="Gene3D" id="2.10.25.10">
    <property type="entry name" value="Laminin"/>
    <property type="match status" value="1"/>
</dbReference>
<evidence type="ECO:0000256" key="7">
    <source>
        <dbReference type="ARBA" id="ARBA00022840"/>
    </source>
</evidence>
<dbReference type="PROSITE" id="PS50011">
    <property type="entry name" value="PROTEIN_KINASE_DOM"/>
    <property type="match status" value="1"/>
</dbReference>
<dbReference type="InterPro" id="IPR049883">
    <property type="entry name" value="NOTCH1_EGF-like"/>
</dbReference>
<dbReference type="InterPro" id="IPR001881">
    <property type="entry name" value="EGF-like_Ca-bd_dom"/>
</dbReference>
<evidence type="ECO:0000313" key="15">
    <source>
        <dbReference type="EMBL" id="CAA3033586.1"/>
    </source>
</evidence>
<keyword evidence="6 15" id="KW-0418">Kinase</keyword>
<dbReference type="GO" id="GO:0005524">
    <property type="term" value="F:ATP binding"/>
    <property type="evidence" value="ECO:0007669"/>
    <property type="project" value="UniProtKB-KW"/>
</dbReference>
<evidence type="ECO:0000256" key="6">
    <source>
        <dbReference type="ARBA" id="ARBA00022777"/>
    </source>
</evidence>
<evidence type="ECO:0000259" key="13">
    <source>
        <dbReference type="PROSITE" id="PS50011"/>
    </source>
</evidence>
<keyword evidence="4" id="KW-0677">Repeat</keyword>
<keyword evidence="11" id="KW-0812">Transmembrane</keyword>
<dbReference type="InterPro" id="IPR045274">
    <property type="entry name" value="WAK-like"/>
</dbReference>
<dbReference type="PANTHER" id="PTHR27005">
    <property type="entry name" value="WALL-ASSOCIATED RECEPTOR KINASE-LIKE 21"/>
    <property type="match status" value="1"/>
</dbReference>
<keyword evidence="11" id="KW-0472">Membrane</keyword>
<evidence type="ECO:0000256" key="4">
    <source>
        <dbReference type="ARBA" id="ARBA00022737"/>
    </source>
</evidence>
<dbReference type="GO" id="GO:0030247">
    <property type="term" value="F:polysaccharide binding"/>
    <property type="evidence" value="ECO:0007669"/>
    <property type="project" value="InterPro"/>
</dbReference>
<comment type="caution">
    <text evidence="10">Lacks conserved residue(s) required for the propagation of feature annotation.</text>
</comment>
<name>A0A8S0VM98_OLEEU</name>
<keyword evidence="16" id="KW-1185">Reference proteome</keyword>
<dbReference type="PROSITE" id="PS50026">
    <property type="entry name" value="EGF_3"/>
    <property type="match status" value="1"/>
</dbReference>
<feature type="chain" id="PRO_5035783038" evidence="12">
    <location>
        <begin position="18"/>
        <end position="607"/>
    </location>
</feature>
<keyword evidence="3 12" id="KW-0732">Signal</keyword>
<dbReference type="CDD" id="cd00054">
    <property type="entry name" value="EGF_CA"/>
    <property type="match status" value="2"/>
</dbReference>
<reference evidence="15 16" key="1">
    <citation type="submission" date="2019-12" db="EMBL/GenBank/DDBJ databases">
        <authorList>
            <person name="Alioto T."/>
            <person name="Alioto T."/>
            <person name="Gomez Garrido J."/>
        </authorList>
    </citation>
    <scope>NUCLEOTIDE SEQUENCE [LARGE SCALE GENOMIC DNA]</scope>
</reference>
<feature type="domain" description="EGF-like" evidence="14">
    <location>
        <begin position="298"/>
        <end position="332"/>
    </location>
</feature>
<dbReference type="SMART" id="SM00220">
    <property type="entry name" value="S_TKc"/>
    <property type="match status" value="1"/>
</dbReference>
<dbReference type="InterPro" id="IPR000742">
    <property type="entry name" value="EGF"/>
</dbReference>
<feature type="transmembrane region" description="Helical" evidence="11">
    <location>
        <begin position="351"/>
        <end position="374"/>
    </location>
</feature>
<dbReference type="Pfam" id="PF00008">
    <property type="entry name" value="EGF"/>
    <property type="match status" value="1"/>
</dbReference>
<evidence type="ECO:0000259" key="14">
    <source>
        <dbReference type="PROSITE" id="PS50026"/>
    </source>
</evidence>
<accession>A0A8S0VM98</accession>
<protein>
    <submittedName>
        <fullName evidence="15">Wall-associated receptor kinase 2-like</fullName>
    </submittedName>
</protein>
<keyword evidence="7" id="KW-0067">ATP-binding</keyword>
<dbReference type="GO" id="GO:0005509">
    <property type="term" value="F:calcium ion binding"/>
    <property type="evidence" value="ECO:0007669"/>
    <property type="project" value="InterPro"/>
</dbReference>
<dbReference type="InterPro" id="IPR025287">
    <property type="entry name" value="WAK_GUB"/>
</dbReference>
<dbReference type="Pfam" id="PF13947">
    <property type="entry name" value="GUB_WAK_bind"/>
    <property type="match status" value="1"/>
</dbReference>
<dbReference type="SMART" id="SM00181">
    <property type="entry name" value="EGF"/>
    <property type="match status" value="2"/>
</dbReference>
<evidence type="ECO:0000313" key="16">
    <source>
        <dbReference type="Proteomes" id="UP000594638"/>
    </source>
</evidence>
<keyword evidence="15" id="KW-0675">Receptor</keyword>
<keyword evidence="2 10" id="KW-0245">EGF-like domain</keyword>
<evidence type="ECO:0000256" key="11">
    <source>
        <dbReference type="SAM" id="Phobius"/>
    </source>
</evidence>
<evidence type="ECO:0000256" key="3">
    <source>
        <dbReference type="ARBA" id="ARBA00022729"/>
    </source>
</evidence>
<comment type="caution">
    <text evidence="15">The sequence shown here is derived from an EMBL/GenBank/DDBJ whole genome shotgun (WGS) entry which is preliminary data.</text>
</comment>
<dbReference type="Pfam" id="PF00069">
    <property type="entry name" value="Pkinase"/>
    <property type="match status" value="1"/>
</dbReference>
<keyword evidence="5" id="KW-0547">Nucleotide-binding</keyword>
<dbReference type="Proteomes" id="UP000594638">
    <property type="component" value="Unassembled WGS sequence"/>
</dbReference>
<dbReference type="InterPro" id="IPR011009">
    <property type="entry name" value="Kinase-like_dom_sf"/>
</dbReference>
<organism evidence="15 16">
    <name type="scientific">Olea europaea subsp. europaea</name>
    <dbReference type="NCBI Taxonomy" id="158383"/>
    <lineage>
        <taxon>Eukaryota</taxon>
        <taxon>Viridiplantae</taxon>
        <taxon>Streptophyta</taxon>
        <taxon>Embryophyta</taxon>
        <taxon>Tracheophyta</taxon>
        <taxon>Spermatophyta</taxon>
        <taxon>Magnoliopsida</taxon>
        <taxon>eudicotyledons</taxon>
        <taxon>Gunneridae</taxon>
        <taxon>Pentapetalae</taxon>
        <taxon>asterids</taxon>
        <taxon>lamiids</taxon>
        <taxon>Lamiales</taxon>
        <taxon>Oleaceae</taxon>
        <taxon>Oleeae</taxon>
        <taxon>Olea</taxon>
    </lineage>
</organism>
<evidence type="ECO:0000256" key="8">
    <source>
        <dbReference type="ARBA" id="ARBA00023157"/>
    </source>
</evidence>
<feature type="signal peptide" evidence="12">
    <location>
        <begin position="1"/>
        <end position="17"/>
    </location>
</feature>
<evidence type="ECO:0000256" key="9">
    <source>
        <dbReference type="ARBA" id="ARBA00023180"/>
    </source>
</evidence>
<dbReference type="SUPFAM" id="SSF56112">
    <property type="entry name" value="Protein kinase-like (PK-like)"/>
    <property type="match status" value="1"/>
</dbReference>
<gene>
    <name evidence="15" type="ORF">OLEA9_A051727</name>
</gene>
<dbReference type="PANTHER" id="PTHR27005:SF335">
    <property type="entry name" value="PROTEIN KINASE DOMAIN-CONTAINING PROTEIN"/>
    <property type="match status" value="1"/>
</dbReference>
<dbReference type="FunFam" id="2.10.25.10:FF:000038">
    <property type="entry name" value="Fibrillin 2"/>
    <property type="match status" value="1"/>
</dbReference>
<dbReference type="PROSITE" id="PS00010">
    <property type="entry name" value="ASX_HYDROXYL"/>
    <property type="match status" value="1"/>
</dbReference>
<dbReference type="EMBL" id="CACTIH010010813">
    <property type="protein sequence ID" value="CAA3033586.1"/>
    <property type="molecule type" value="Genomic_DNA"/>
</dbReference>
<keyword evidence="9" id="KW-0325">Glycoprotein</keyword>
<sequence length="607" mass="66171">MKTYILFLLLWLSLNLAISNQTLNNSITTKPGCPAKCGNLTVPYPFGIGLGSGCSIGPPFDIDCNTSFNPPKAFTSKRNFEVININISDSKIRVKNQVAASRCYNEIGALILGKPDGHYDLETTPYSLSDENVLTSLGCDDFSLGLGVNLNITFACFAFCKGRWQLRQETCSGIGCCQSSILKGLKSIFIYMDSLSNHTEVWSFNPCGYSFLGEKDSYVFSSSDLSDPGVGERILEIVPLALDWVIDNQTCAEAKKSNNYTCQENSICFDSDIVFGGYRCSCSSGYEGNPYLSPGRQAINECESNPCDDENGICSNTPGSYNCSCREGYVGDGKKSGVGCIRLSSGRSAKLLVYSVVGSSIGLLLLLTVSFRLYKVVKKRQEQKCKQKFFKRNGGLLLQKQVSTNEGLVEKTRLFTAKELSKATDQFNESRILGRGGQGAVYKGMISDGRIVAVKKSKDIKSSNILLDENYKAKVSDFGISKSVSIDQTHLTTIVKGSFGYFDPKYFQSNQFTDKSDVYSFGVVLVELLSGQKPVSLSVAEDERSLVKRFLTSMEQNCLTKIIDPKISAHCKDEELGMAMEGAAITVHGSSGLLGKQDGDGMGAVKD</sequence>
<dbReference type="InterPro" id="IPR000719">
    <property type="entry name" value="Prot_kinase_dom"/>
</dbReference>
<proteinExistence type="predicted"/>
<dbReference type="Pfam" id="PF07645">
    <property type="entry name" value="EGF_CA"/>
    <property type="match status" value="1"/>
</dbReference>
<dbReference type="AlphaFoldDB" id="A0A8S0VM98"/>
<comment type="subcellular location">
    <subcellularLocation>
        <location evidence="1">Membrane</location>
        <topology evidence="1">Single-pass type I membrane protein</topology>
    </subcellularLocation>
</comment>
<keyword evidence="11" id="KW-1133">Transmembrane helix</keyword>
<evidence type="ECO:0000256" key="1">
    <source>
        <dbReference type="ARBA" id="ARBA00004479"/>
    </source>
</evidence>
<keyword evidence="8" id="KW-1015">Disulfide bond</keyword>
<evidence type="ECO:0000256" key="5">
    <source>
        <dbReference type="ARBA" id="ARBA00022741"/>
    </source>
</evidence>